<proteinExistence type="predicted"/>
<organism evidence="2 3">
    <name type="scientific">Lupinus angustifolius</name>
    <name type="common">Narrow-leaved blue lupine</name>
    <dbReference type="NCBI Taxonomy" id="3871"/>
    <lineage>
        <taxon>Eukaryota</taxon>
        <taxon>Viridiplantae</taxon>
        <taxon>Streptophyta</taxon>
        <taxon>Embryophyta</taxon>
        <taxon>Tracheophyta</taxon>
        <taxon>Spermatophyta</taxon>
        <taxon>Magnoliopsida</taxon>
        <taxon>eudicotyledons</taxon>
        <taxon>Gunneridae</taxon>
        <taxon>Pentapetalae</taxon>
        <taxon>rosids</taxon>
        <taxon>fabids</taxon>
        <taxon>Fabales</taxon>
        <taxon>Fabaceae</taxon>
        <taxon>Papilionoideae</taxon>
        <taxon>50 kb inversion clade</taxon>
        <taxon>genistoids sensu lato</taxon>
        <taxon>core genistoids</taxon>
        <taxon>Genisteae</taxon>
        <taxon>Lupinus</taxon>
    </lineage>
</organism>
<dbReference type="EMBL" id="CM007374">
    <property type="protein sequence ID" value="OIV98268.1"/>
    <property type="molecule type" value="Genomic_DNA"/>
</dbReference>
<dbReference type="Proteomes" id="UP000188354">
    <property type="component" value="Chromosome LG14"/>
</dbReference>
<dbReference type="Gramene" id="OIV98268">
    <property type="protein sequence ID" value="OIV98268"/>
    <property type="gene ID" value="TanjilG_09902"/>
</dbReference>
<protein>
    <submittedName>
        <fullName evidence="2">Uncharacterized protein</fullName>
    </submittedName>
</protein>
<reference evidence="2 3" key="1">
    <citation type="journal article" date="2017" name="Plant Biotechnol. J.">
        <title>A comprehensive draft genome sequence for lupin (Lupinus angustifolius), an emerging health food: insights into plant-microbe interactions and legume evolution.</title>
        <authorList>
            <person name="Hane J.K."/>
            <person name="Ming Y."/>
            <person name="Kamphuis L.G."/>
            <person name="Nelson M.N."/>
            <person name="Garg G."/>
            <person name="Atkins C.A."/>
            <person name="Bayer P.E."/>
            <person name="Bravo A."/>
            <person name="Bringans S."/>
            <person name="Cannon S."/>
            <person name="Edwards D."/>
            <person name="Foley R."/>
            <person name="Gao L.L."/>
            <person name="Harrison M.J."/>
            <person name="Huang W."/>
            <person name="Hurgobin B."/>
            <person name="Li S."/>
            <person name="Liu C.W."/>
            <person name="McGrath A."/>
            <person name="Morahan G."/>
            <person name="Murray J."/>
            <person name="Weller J."/>
            <person name="Jian J."/>
            <person name="Singh K.B."/>
        </authorList>
    </citation>
    <scope>NUCLEOTIDE SEQUENCE [LARGE SCALE GENOMIC DNA]</scope>
    <source>
        <strain evidence="3">cv. Tanjil</strain>
        <tissue evidence="2">Whole plant</tissue>
    </source>
</reference>
<feature type="region of interest" description="Disordered" evidence="1">
    <location>
        <begin position="1"/>
        <end position="22"/>
    </location>
</feature>
<feature type="compositionally biased region" description="Polar residues" evidence="1">
    <location>
        <begin position="1"/>
        <end position="10"/>
    </location>
</feature>
<accession>A0A1J7H964</accession>
<gene>
    <name evidence="2" type="ORF">TanjilG_09902</name>
</gene>
<sequence length="68" mass="7933">MTTKRNNSNTSREDYRLNIRHSPTTSQKSNKILVLECHVKKTVEIGQWRKENVERGLGKTFSSLILFL</sequence>
<evidence type="ECO:0000256" key="1">
    <source>
        <dbReference type="SAM" id="MobiDB-lite"/>
    </source>
</evidence>
<evidence type="ECO:0000313" key="3">
    <source>
        <dbReference type="Proteomes" id="UP000188354"/>
    </source>
</evidence>
<name>A0A1J7H964_LUPAN</name>
<dbReference type="AlphaFoldDB" id="A0A1J7H964"/>
<evidence type="ECO:0000313" key="2">
    <source>
        <dbReference type="EMBL" id="OIV98268.1"/>
    </source>
</evidence>
<keyword evidence="3" id="KW-1185">Reference proteome</keyword>